<evidence type="ECO:0000313" key="2">
    <source>
        <dbReference type="EMBL" id="MBO8475070.1"/>
    </source>
</evidence>
<dbReference type="InterPro" id="IPR007788">
    <property type="entry name" value="QCT"/>
</dbReference>
<feature type="signal peptide" evidence="1">
    <location>
        <begin position="1"/>
        <end position="27"/>
    </location>
</feature>
<name>A0A9D9NIY3_9BACT</name>
<dbReference type="PANTHER" id="PTHR31270:SF1">
    <property type="entry name" value="GLUTAMINYL-PEPTIDE CYCLOTRANSFERASE"/>
    <property type="match status" value="1"/>
</dbReference>
<dbReference type="PROSITE" id="PS51257">
    <property type="entry name" value="PROKAR_LIPOPROTEIN"/>
    <property type="match status" value="1"/>
</dbReference>
<dbReference type="AlphaFoldDB" id="A0A9D9NIY3"/>
<dbReference type="InterPro" id="IPR011044">
    <property type="entry name" value="Quino_amine_DH_bsu"/>
</dbReference>
<gene>
    <name evidence="2" type="ORF">IAB91_07270</name>
</gene>
<evidence type="ECO:0000256" key="1">
    <source>
        <dbReference type="SAM" id="SignalP"/>
    </source>
</evidence>
<dbReference type="EMBL" id="JADIMD010000107">
    <property type="protein sequence ID" value="MBO8475070.1"/>
    <property type="molecule type" value="Genomic_DNA"/>
</dbReference>
<dbReference type="InterPro" id="IPR015943">
    <property type="entry name" value="WD40/YVTN_repeat-like_dom_sf"/>
</dbReference>
<accession>A0A9D9NIY3</accession>
<dbReference type="GO" id="GO:0016603">
    <property type="term" value="F:glutaminyl-peptide cyclotransferase activity"/>
    <property type="evidence" value="ECO:0007669"/>
    <property type="project" value="InterPro"/>
</dbReference>
<dbReference type="PANTHER" id="PTHR31270">
    <property type="entry name" value="GLUTAMINYL-PEPTIDE CYCLOTRANSFERASE"/>
    <property type="match status" value="1"/>
</dbReference>
<dbReference type="Pfam" id="PF05096">
    <property type="entry name" value="Glu_cyclase_2"/>
    <property type="match status" value="1"/>
</dbReference>
<comment type="caution">
    <text evidence="2">The sequence shown here is derived from an EMBL/GenBank/DDBJ whole genome shotgun (WGS) entry which is preliminary data.</text>
</comment>
<protein>
    <submittedName>
        <fullName evidence="2">Glutaminyl-peptide cyclotransferase</fullName>
    </submittedName>
</protein>
<reference evidence="2" key="2">
    <citation type="journal article" date="2021" name="PeerJ">
        <title>Extensive microbial diversity within the chicken gut microbiome revealed by metagenomics and culture.</title>
        <authorList>
            <person name="Gilroy R."/>
            <person name="Ravi A."/>
            <person name="Getino M."/>
            <person name="Pursley I."/>
            <person name="Horton D.L."/>
            <person name="Alikhan N.F."/>
            <person name="Baker D."/>
            <person name="Gharbi K."/>
            <person name="Hall N."/>
            <person name="Watson M."/>
            <person name="Adriaenssens E.M."/>
            <person name="Foster-Nyarko E."/>
            <person name="Jarju S."/>
            <person name="Secka A."/>
            <person name="Antonio M."/>
            <person name="Oren A."/>
            <person name="Chaudhuri R.R."/>
            <person name="La Ragione R."/>
            <person name="Hildebrand F."/>
            <person name="Pallen M.J."/>
        </authorList>
    </citation>
    <scope>NUCLEOTIDE SEQUENCE</scope>
    <source>
        <strain evidence="2">B1-13419</strain>
    </source>
</reference>
<organism evidence="2 3">
    <name type="scientific">Candidatus Cryptobacteroides faecigallinarum</name>
    <dbReference type="NCBI Taxonomy" id="2840763"/>
    <lineage>
        <taxon>Bacteria</taxon>
        <taxon>Pseudomonadati</taxon>
        <taxon>Bacteroidota</taxon>
        <taxon>Bacteroidia</taxon>
        <taxon>Bacteroidales</taxon>
        <taxon>Candidatus Cryptobacteroides</taxon>
    </lineage>
</organism>
<evidence type="ECO:0000313" key="3">
    <source>
        <dbReference type="Proteomes" id="UP000823757"/>
    </source>
</evidence>
<dbReference type="SUPFAM" id="SSF50969">
    <property type="entry name" value="YVTN repeat-like/Quinoprotein amine dehydrogenase"/>
    <property type="match status" value="1"/>
</dbReference>
<keyword evidence="1" id="KW-0732">Signal</keyword>
<reference evidence="2" key="1">
    <citation type="submission" date="2020-10" db="EMBL/GenBank/DDBJ databases">
        <authorList>
            <person name="Gilroy R."/>
        </authorList>
    </citation>
    <scope>NUCLEOTIDE SEQUENCE</scope>
    <source>
        <strain evidence="2">B1-13419</strain>
    </source>
</reference>
<proteinExistence type="predicted"/>
<dbReference type="Gene3D" id="2.130.10.10">
    <property type="entry name" value="YVTN repeat-like/Quinoprotein amine dehydrogenase"/>
    <property type="match status" value="1"/>
</dbReference>
<dbReference type="Proteomes" id="UP000823757">
    <property type="component" value="Unassembled WGS sequence"/>
</dbReference>
<feature type="chain" id="PRO_5038593847" evidence="1">
    <location>
        <begin position="28"/>
        <end position="258"/>
    </location>
</feature>
<sequence length="258" mass="28581">MPTICHKTVSMLLCCLAGLVLCACATARVKEYKAVAVKEYHHDPKAYTQGLFFHDGQLYESTGTYGGSTFRKVDLETGKPVEEIKFAGKYFIEGSSILDGKLYLLTWTTKVAFIYDAATLKYQSTYSYPRQGWGLTTDGESLIASDGSATLYFMDGSFSVKKRLTVRMNGRPMRLLNELEYIDGKIWANVYTTDLILVIDPESGNVEATVDAAGLLPSRLHGPDTDVLNGIAYDGQSGKIYLTGKNWPRLYEISLVSK</sequence>